<gene>
    <name evidence="19 21" type="primary">arnT</name>
    <name evidence="21" type="ORF">M5G18_14930</name>
</gene>
<dbReference type="Proteomes" id="UP001150531">
    <property type="component" value="Unassembled WGS sequence"/>
</dbReference>
<keyword evidence="11 19" id="KW-0808">Transferase</keyword>
<evidence type="ECO:0000256" key="2">
    <source>
        <dbReference type="ARBA" id="ARBA00005200"/>
    </source>
</evidence>
<feature type="transmembrane region" description="Helical" evidence="19">
    <location>
        <begin position="88"/>
        <end position="106"/>
    </location>
</feature>
<organism evidence="21 22">
    <name type="scientific">Pseudomonas aphyarum</name>
    <dbReference type="NCBI Taxonomy" id="2942629"/>
    <lineage>
        <taxon>Bacteria</taxon>
        <taxon>Pseudomonadati</taxon>
        <taxon>Pseudomonadota</taxon>
        <taxon>Gammaproteobacteria</taxon>
        <taxon>Pseudomonadales</taxon>
        <taxon>Pseudomonadaceae</taxon>
        <taxon>Pseudomonas</taxon>
    </lineage>
</organism>
<keyword evidence="12 19" id="KW-0812">Transmembrane</keyword>
<evidence type="ECO:0000259" key="20">
    <source>
        <dbReference type="Pfam" id="PF02366"/>
    </source>
</evidence>
<feature type="transmembrane region" description="Helical" evidence="19">
    <location>
        <begin position="375"/>
        <end position="395"/>
    </location>
</feature>
<evidence type="ECO:0000256" key="7">
    <source>
        <dbReference type="ARBA" id="ARBA00022516"/>
    </source>
</evidence>
<reference evidence="21" key="1">
    <citation type="submission" date="2022-05" db="EMBL/GenBank/DDBJ databases">
        <title>Novel Pseudomonas spp. Isolated from a Rainbow Trout Aquaculture Facility.</title>
        <authorList>
            <person name="Testerman T."/>
            <person name="Graf J."/>
        </authorList>
    </citation>
    <scope>NUCLEOTIDE SEQUENCE</scope>
    <source>
        <strain evidence="21">ID386</strain>
    </source>
</reference>
<protein>
    <recommendedName>
        <fullName evidence="5 19">Undecaprenyl phosphate-alpha-4-amino-4-deoxy-L-arabinose arabinosyl transferase</fullName>
        <ecNumber evidence="4 19">2.4.2.43</ecNumber>
    </recommendedName>
    <alternativeName>
        <fullName evidence="19">4-amino-4-deoxy-L-arabinose lipid A transferase</fullName>
    </alternativeName>
    <alternativeName>
        <fullName evidence="19">Lipid IV(A) 4-amino-4-deoxy-L-arabinosyltransferase</fullName>
    </alternativeName>
    <alternativeName>
        <fullName evidence="19">Undecaprenyl phosphate-alpha-L-Ara4N transferase</fullName>
    </alternativeName>
</protein>
<evidence type="ECO:0000256" key="3">
    <source>
        <dbReference type="ARBA" id="ARBA00010814"/>
    </source>
</evidence>
<keyword evidence="14 19" id="KW-1133">Transmembrane helix</keyword>
<feature type="transmembrane region" description="Helical" evidence="19">
    <location>
        <begin position="165"/>
        <end position="192"/>
    </location>
</feature>
<dbReference type="NCBIfam" id="NF009784">
    <property type="entry name" value="PRK13279.1"/>
    <property type="match status" value="1"/>
</dbReference>
<accession>A0ABT5PQ87</accession>
<dbReference type="EC" id="2.4.2.43" evidence="4 19"/>
<evidence type="ECO:0000256" key="8">
    <source>
        <dbReference type="ARBA" id="ARBA00022519"/>
    </source>
</evidence>
<evidence type="ECO:0000256" key="15">
    <source>
        <dbReference type="ARBA" id="ARBA00023098"/>
    </source>
</evidence>
<comment type="subcellular location">
    <subcellularLocation>
        <location evidence="1">Cell inner membrane</location>
        <topology evidence="1">Multi-pass membrane protein</topology>
    </subcellularLocation>
    <subcellularLocation>
        <location evidence="19">Cell membrane</location>
        <topology evidence="19">Multi-pass membrane protein</topology>
    </subcellularLocation>
</comment>
<feature type="transmembrane region" description="Helical" evidence="19">
    <location>
        <begin position="204"/>
        <end position="224"/>
    </location>
</feature>
<sequence length="549" mass="61788">MSKRWALPLLLGIFLLAYLLPLGSHGLWIPDETRYAQISQEMLLSGNWVSPHFMNLRYFEKPAAGYWMIAIGQAVFGQNLFGVRFASALSTGLSVLLCFLIARRLWNDPRKSFVCALLYMSFTIVAGQADYANLDPQFTFWVNLSLVALWFALDSRSNGQRLAGWAVLGLACGMGFMTKGFLAWLLPVLVALPWMLWQKRWKELLLYGPVAIAVAIIVSLPWALAVHGQEPDYWRFFFWHEHIRRFAGDDAQHDAPWWFYLPLLVAFSLPWVGMLPVAFKQAWQNRRETGIAFLGLWLLMPLLFFSLSNGKLPTYILPCLLPLALLLGHALADRLRLEQGRALGLNGLLNLFLGLVTLIALVYVQLKRPLYDHELHSLVLVFIALTGWIISNLLQAFRPLQCWAAPAVGSLLLIALLPAALPKSVVANKMPDQFVLAHQAELAATTHLLSNDLGAASALSWRVKRPQVAMYNTIGELKYGLAYPDGIHQRVDPDQVQQWMREARKTGSVGVVMRVKGQDELDELDRLPKDGVRYEQGNLVIVILPQEAS</sequence>
<dbReference type="GO" id="GO:0103015">
    <property type="term" value="F:4-amino-4-deoxy-L-arabinose transferase activity"/>
    <property type="evidence" value="ECO:0007669"/>
    <property type="project" value="UniProtKB-EC"/>
</dbReference>
<dbReference type="InterPro" id="IPR022839">
    <property type="entry name" value="ArnT"/>
</dbReference>
<name>A0ABT5PQ87_9PSED</name>
<evidence type="ECO:0000256" key="16">
    <source>
        <dbReference type="ARBA" id="ARBA00023136"/>
    </source>
</evidence>
<evidence type="ECO:0000256" key="18">
    <source>
        <dbReference type="ARBA" id="ARBA00034054"/>
    </source>
</evidence>
<feature type="transmembrane region" description="Helical" evidence="19">
    <location>
        <begin position="314"/>
        <end position="331"/>
    </location>
</feature>
<evidence type="ECO:0000256" key="6">
    <source>
        <dbReference type="ARBA" id="ARBA00022475"/>
    </source>
</evidence>
<feature type="transmembrane region" description="Helical" evidence="19">
    <location>
        <begin position="291"/>
        <end position="308"/>
    </location>
</feature>
<evidence type="ECO:0000313" key="21">
    <source>
        <dbReference type="EMBL" id="MDD1125884.1"/>
    </source>
</evidence>
<dbReference type="InterPro" id="IPR050297">
    <property type="entry name" value="LipidA_mod_glycosyltrf_83"/>
</dbReference>
<feature type="transmembrane region" description="Helical" evidence="19">
    <location>
        <begin position="343"/>
        <end position="363"/>
    </location>
</feature>
<keyword evidence="22" id="KW-1185">Reference proteome</keyword>
<evidence type="ECO:0000256" key="11">
    <source>
        <dbReference type="ARBA" id="ARBA00022679"/>
    </source>
</evidence>
<evidence type="ECO:0000256" key="5">
    <source>
        <dbReference type="ARBA" id="ARBA00015532"/>
    </source>
</evidence>
<feature type="domain" description="ArnT-like N-terminal" evidence="20">
    <location>
        <begin position="5"/>
        <end position="236"/>
    </location>
</feature>
<proteinExistence type="inferred from homology"/>
<feature type="transmembrane region" description="Helical" evidence="19">
    <location>
        <begin position="112"/>
        <end position="131"/>
    </location>
</feature>
<evidence type="ECO:0000256" key="9">
    <source>
        <dbReference type="ARBA" id="ARBA00022556"/>
    </source>
</evidence>
<comment type="similarity">
    <text evidence="3 19">Belongs to the glycosyltransferase 83 family.</text>
</comment>
<feature type="transmembrane region" description="Helical" evidence="19">
    <location>
        <begin position="257"/>
        <end position="279"/>
    </location>
</feature>
<evidence type="ECO:0000256" key="12">
    <source>
        <dbReference type="ARBA" id="ARBA00022692"/>
    </source>
</evidence>
<evidence type="ECO:0000256" key="1">
    <source>
        <dbReference type="ARBA" id="ARBA00004429"/>
    </source>
</evidence>
<comment type="caution">
    <text evidence="21">The sequence shown here is derived from an EMBL/GenBank/DDBJ whole genome shotgun (WGS) entry which is preliminary data.</text>
</comment>
<evidence type="ECO:0000256" key="14">
    <source>
        <dbReference type="ARBA" id="ARBA00022989"/>
    </source>
</evidence>
<keyword evidence="8" id="KW-0997">Cell inner membrane</keyword>
<keyword evidence="15 19" id="KW-0443">Lipid metabolism</keyword>
<comment type="pathway">
    <text evidence="2 19">Lipopolysaccharide metabolism; 4-amino-4-deoxy-beta-L-arabinose-lipid A biosynthesis.</text>
</comment>
<evidence type="ECO:0000256" key="19">
    <source>
        <dbReference type="HAMAP-Rule" id="MF_01165"/>
    </source>
</evidence>
<evidence type="ECO:0000256" key="17">
    <source>
        <dbReference type="ARBA" id="ARBA00025446"/>
    </source>
</evidence>
<keyword evidence="10 19" id="KW-0328">Glycosyltransferase</keyword>
<keyword evidence="13 19" id="KW-0448">Lipopolysaccharide biosynthesis</keyword>
<dbReference type="HAMAP" id="MF_01165">
    <property type="entry name" value="ArnT_transfer"/>
    <property type="match status" value="1"/>
</dbReference>
<feature type="transmembrane region" description="Helical" evidence="19">
    <location>
        <begin position="402"/>
        <end position="421"/>
    </location>
</feature>
<dbReference type="PANTHER" id="PTHR33908:SF3">
    <property type="entry name" value="UNDECAPRENYL PHOSPHATE-ALPHA-4-AMINO-4-DEOXY-L-ARABINOSE ARABINOSYL TRANSFERASE"/>
    <property type="match status" value="1"/>
</dbReference>
<evidence type="ECO:0000256" key="10">
    <source>
        <dbReference type="ARBA" id="ARBA00022676"/>
    </source>
</evidence>
<dbReference type="EMBL" id="JAMDGS010000010">
    <property type="protein sequence ID" value="MDD1125884.1"/>
    <property type="molecule type" value="Genomic_DNA"/>
</dbReference>
<evidence type="ECO:0000256" key="4">
    <source>
        <dbReference type="ARBA" id="ARBA00012056"/>
    </source>
</evidence>
<comment type="catalytic activity">
    <reaction evidence="18 19">
        <text>4-amino-4-deoxy-alpha-L-arabinopyranosyl di-trans,octa-cis-undecaprenyl phosphate + lipid IVA = lipid IIA + di-trans,octa-cis-undecaprenyl phosphate.</text>
        <dbReference type="EC" id="2.4.2.43"/>
    </reaction>
</comment>
<dbReference type="PANTHER" id="PTHR33908">
    <property type="entry name" value="MANNOSYLTRANSFERASE YKCB-RELATED"/>
    <property type="match status" value="1"/>
</dbReference>
<dbReference type="Pfam" id="PF02366">
    <property type="entry name" value="PMT"/>
    <property type="match status" value="1"/>
</dbReference>
<evidence type="ECO:0000256" key="13">
    <source>
        <dbReference type="ARBA" id="ARBA00022985"/>
    </source>
</evidence>
<keyword evidence="16 19" id="KW-0472">Membrane</keyword>
<evidence type="ECO:0000313" key="22">
    <source>
        <dbReference type="Proteomes" id="UP001150531"/>
    </source>
</evidence>
<keyword evidence="6 19" id="KW-1003">Cell membrane</keyword>
<dbReference type="RefSeq" id="WP_273899533.1">
    <property type="nucleotide sequence ID" value="NZ_JAMDGS010000010.1"/>
</dbReference>
<comment type="function">
    <text evidence="17 19">Catalyzes the transfer of the L-Ara4N moiety of the glycolipid undecaprenyl phosphate-alpha-L-Ara4N to lipid A. The modified arabinose is attached to lipid A and is required for resistance to polymyxin and cationic antimicrobial peptides.</text>
</comment>
<keyword evidence="9 19" id="KW-0441">Lipid A biosynthesis</keyword>
<dbReference type="InterPro" id="IPR003342">
    <property type="entry name" value="ArnT-like_N"/>
</dbReference>
<keyword evidence="7 19" id="KW-0444">Lipid biosynthesis</keyword>